<dbReference type="Pfam" id="PF14716">
    <property type="entry name" value="HHH_8"/>
    <property type="match status" value="1"/>
</dbReference>
<dbReference type="PaxDb" id="121845-A0A3Q0JD96"/>
<evidence type="ECO:0000256" key="14">
    <source>
        <dbReference type="SAM" id="MobiDB-lite"/>
    </source>
</evidence>
<feature type="compositionally biased region" description="Low complexity" evidence="14">
    <location>
        <begin position="165"/>
        <end position="179"/>
    </location>
</feature>
<dbReference type="GO" id="GO:0005634">
    <property type="term" value="C:nucleus"/>
    <property type="evidence" value="ECO:0007669"/>
    <property type="project" value="UniProtKB-SubCell"/>
</dbReference>
<dbReference type="GO" id="GO:0048257">
    <property type="term" value="F:3'-flap endonuclease activity"/>
    <property type="evidence" value="ECO:0007669"/>
    <property type="project" value="TreeGrafter"/>
</dbReference>
<dbReference type="RefSeq" id="XP_026686406.1">
    <property type="nucleotide sequence ID" value="XM_026830605.1"/>
</dbReference>
<evidence type="ECO:0000256" key="13">
    <source>
        <dbReference type="RuleBase" id="RU369042"/>
    </source>
</evidence>
<comment type="function">
    <text evidence="13">Interacts with EME1 to form a DNA structure-specific endonuclease with substrate preference for branched DNA structures with a 5'-end at the branch nick. Typical substrates include 3'-flap structures, D-loops, replication forks and nicked Holliday junctions. May be required in mitosis for the processing of stalled or collapsed replication fork intermediates. May be required in meiosis for the repair of meiosis-specific double strand breaks subsequent to single-end invasion (SEI).</text>
</comment>
<evidence type="ECO:0000256" key="4">
    <source>
        <dbReference type="ARBA" id="ARBA00022722"/>
    </source>
</evidence>
<dbReference type="InterPro" id="IPR036388">
    <property type="entry name" value="WH-like_DNA-bd_sf"/>
</dbReference>
<evidence type="ECO:0000313" key="17">
    <source>
        <dbReference type="RefSeq" id="XP_026686406.1"/>
    </source>
</evidence>
<comment type="subunit">
    <text evidence="13">Interacts with EME1.</text>
</comment>
<evidence type="ECO:0000313" key="16">
    <source>
        <dbReference type="Proteomes" id="UP000079169"/>
    </source>
</evidence>
<evidence type="ECO:0000256" key="12">
    <source>
        <dbReference type="ARBA" id="ARBA00023242"/>
    </source>
</evidence>
<dbReference type="GO" id="GO:0046872">
    <property type="term" value="F:metal ion binding"/>
    <property type="evidence" value="ECO:0007669"/>
    <property type="project" value="UniProtKB-UniRule"/>
</dbReference>
<keyword evidence="12 13" id="KW-0539">Nucleus</keyword>
<dbReference type="Gene3D" id="3.40.50.10130">
    <property type="match status" value="1"/>
</dbReference>
<evidence type="ECO:0000256" key="11">
    <source>
        <dbReference type="ARBA" id="ARBA00023204"/>
    </source>
</evidence>
<dbReference type="Gene3D" id="1.10.10.10">
    <property type="entry name" value="Winged helix-like DNA-binding domain superfamily/Winged helix DNA-binding domain"/>
    <property type="match status" value="1"/>
</dbReference>
<dbReference type="InterPro" id="IPR006166">
    <property type="entry name" value="ERCC4_domain"/>
</dbReference>
<dbReference type="CDD" id="cd20074">
    <property type="entry name" value="XPF_nuclease_Mus81"/>
    <property type="match status" value="1"/>
</dbReference>
<sequence length="544" mass="60763">MSAPDPTTVKAKKRKKIKMPTPVNDLFIKWLEEWYVETATKGSKVQYAFGKALVSLKRYPLPLKSGKECLVLEHFGPGICTKLDRRLGEYKKENPGVLKLLPKRYPLPLKSGKECLVLEHFGPGICTKLDRRLGEYKKENPGAFPDDEEEPLPDSNSNDVVEVLSSPPAKKPNNNSPKKSTYKPAKNTVPFAVFVAMHENGLESSIDEIQLKIVVERLISKQYSNLCMDNLIKRGLVVENSNSDVFTLTNTGQKVAELVYAKYLLGKGRPDSQKSSDSNKIMSYNSRLTDFDIIPLGSSNSKNVKSEVINLDSEDDPASSASSSQNFKGEIINLDSQTSNQSSLTSSLCKTDSQSSWSTKSNPTDSQTSSKSESTGVWPPALLDILVVDNHETGARYTVPTETLEELIRLDVKYEVKGLKIGDFTWIAKDMYGNELVLPYIVERKRMDDFAQSIKDSRFQEQKFRLKKCGLKNLIYLVENYGSNMFLGLPLTSVLQAATNTEVIDGSYSLTSWNANVWMTLLRVSRTRDSKSRSSDSKSVASRI</sequence>
<evidence type="ECO:0000256" key="9">
    <source>
        <dbReference type="ARBA" id="ARBA00022842"/>
    </source>
</evidence>
<evidence type="ECO:0000256" key="3">
    <source>
        <dbReference type="ARBA" id="ARBA00010015"/>
    </source>
</evidence>
<dbReference type="GO" id="GO:0048476">
    <property type="term" value="C:Holliday junction resolvase complex"/>
    <property type="evidence" value="ECO:0007669"/>
    <property type="project" value="UniProtKB-UniRule"/>
</dbReference>
<proteinExistence type="inferred from homology"/>
<keyword evidence="8 13" id="KW-0378">Hydrolase</keyword>
<dbReference type="GO" id="GO:0003677">
    <property type="term" value="F:DNA binding"/>
    <property type="evidence" value="ECO:0007669"/>
    <property type="project" value="UniProtKB-UniRule"/>
</dbReference>
<dbReference type="FunFam" id="1.10.150.110:FF:000001">
    <property type="entry name" value="Putative Crossover junction endonuclease MUS81"/>
    <property type="match status" value="1"/>
</dbReference>
<dbReference type="InterPro" id="IPR027421">
    <property type="entry name" value="DNA_pol_lamdba_lyase_dom_sf"/>
</dbReference>
<keyword evidence="10 13" id="KW-0233">DNA recombination</keyword>
<keyword evidence="7 13" id="KW-0227">DNA damage</keyword>
<evidence type="ECO:0000256" key="5">
    <source>
        <dbReference type="ARBA" id="ARBA00022723"/>
    </source>
</evidence>
<keyword evidence="6 13" id="KW-0255">Endonuclease</keyword>
<dbReference type="SUPFAM" id="SSF52980">
    <property type="entry name" value="Restriction endonuclease-like"/>
    <property type="match status" value="1"/>
</dbReference>
<dbReference type="GO" id="GO:0000727">
    <property type="term" value="P:double-strand break repair via break-induced replication"/>
    <property type="evidence" value="ECO:0007669"/>
    <property type="project" value="UniProtKB-UniRule"/>
</dbReference>
<comment type="cofactor">
    <cofactor evidence="1 13">
        <name>Mg(2+)</name>
        <dbReference type="ChEBI" id="CHEBI:18420"/>
    </cofactor>
</comment>
<evidence type="ECO:0000256" key="2">
    <source>
        <dbReference type="ARBA" id="ARBA00004123"/>
    </source>
</evidence>
<evidence type="ECO:0000256" key="10">
    <source>
        <dbReference type="ARBA" id="ARBA00023172"/>
    </source>
</evidence>
<keyword evidence="9 13" id="KW-0460">Magnesium</keyword>
<dbReference type="Proteomes" id="UP000079169">
    <property type="component" value="Unplaced"/>
</dbReference>
<evidence type="ECO:0000259" key="15">
    <source>
        <dbReference type="SMART" id="SM00891"/>
    </source>
</evidence>
<dbReference type="GO" id="GO:0000712">
    <property type="term" value="P:resolution of meiotic recombination intermediates"/>
    <property type="evidence" value="ECO:0007669"/>
    <property type="project" value="TreeGrafter"/>
</dbReference>
<dbReference type="STRING" id="121845.A0A3Q0JD96"/>
<feature type="compositionally biased region" description="Polar residues" evidence="14">
    <location>
        <begin position="348"/>
        <end position="375"/>
    </location>
</feature>
<dbReference type="KEGG" id="dci:113471451"/>
<protein>
    <recommendedName>
        <fullName evidence="13">Crossover junction endonuclease MUS81</fullName>
        <ecNumber evidence="13">3.1.22.-</ecNumber>
    </recommendedName>
</protein>
<gene>
    <name evidence="17" type="primary">LOC113471451</name>
</gene>
<dbReference type="GO" id="GO:0008821">
    <property type="term" value="F:crossover junction DNA endonuclease activity"/>
    <property type="evidence" value="ECO:0007669"/>
    <property type="project" value="UniProtKB-UniRule"/>
</dbReference>
<keyword evidence="5 13" id="KW-0479">Metal-binding</keyword>
<dbReference type="GO" id="GO:0006308">
    <property type="term" value="P:DNA catabolic process"/>
    <property type="evidence" value="ECO:0007669"/>
    <property type="project" value="UniProtKB-UniRule"/>
</dbReference>
<evidence type="ECO:0000256" key="6">
    <source>
        <dbReference type="ARBA" id="ARBA00022759"/>
    </source>
</evidence>
<dbReference type="Pfam" id="PF02732">
    <property type="entry name" value="ERCC4"/>
    <property type="match status" value="1"/>
</dbReference>
<name>A0A3Q0JD96_DIACI</name>
<dbReference type="GO" id="GO:0031573">
    <property type="term" value="P:mitotic intra-S DNA damage checkpoint signaling"/>
    <property type="evidence" value="ECO:0007669"/>
    <property type="project" value="TreeGrafter"/>
</dbReference>
<comment type="subcellular location">
    <subcellularLocation>
        <location evidence="2 13">Nucleus</location>
    </subcellularLocation>
</comment>
<feature type="region of interest" description="Disordered" evidence="14">
    <location>
        <begin position="343"/>
        <end position="376"/>
    </location>
</feature>
<dbReference type="GeneID" id="113471451"/>
<dbReference type="InterPro" id="IPR010996">
    <property type="entry name" value="HHH_MUS81"/>
</dbReference>
<keyword evidence="4 13" id="KW-0540">Nuclease</keyword>
<dbReference type="AlphaFoldDB" id="A0A3Q0JD96"/>
<dbReference type="Gene3D" id="1.10.150.110">
    <property type="entry name" value="DNA polymerase beta, N-terminal domain-like"/>
    <property type="match status" value="2"/>
</dbReference>
<dbReference type="PANTHER" id="PTHR13451">
    <property type="entry name" value="CLASS II CROSSOVER JUNCTION ENDONUCLEASE MUS81"/>
    <property type="match status" value="1"/>
</dbReference>
<accession>A0A3Q0JD96</accession>
<keyword evidence="16" id="KW-1185">Reference proteome</keyword>
<keyword evidence="11 13" id="KW-0234">DNA repair</keyword>
<dbReference type="SUPFAM" id="SSF47802">
    <property type="entry name" value="DNA polymerase beta, N-terminal domain-like"/>
    <property type="match status" value="1"/>
</dbReference>
<dbReference type="InterPro" id="IPR047416">
    <property type="entry name" value="XPF_nuclease_Mus81"/>
</dbReference>
<dbReference type="EC" id="3.1.22.-" evidence="13"/>
<evidence type="ECO:0000256" key="7">
    <source>
        <dbReference type="ARBA" id="ARBA00022763"/>
    </source>
</evidence>
<organism evidence="16 17">
    <name type="scientific">Diaphorina citri</name>
    <name type="common">Asian citrus psyllid</name>
    <dbReference type="NCBI Taxonomy" id="121845"/>
    <lineage>
        <taxon>Eukaryota</taxon>
        <taxon>Metazoa</taxon>
        <taxon>Ecdysozoa</taxon>
        <taxon>Arthropoda</taxon>
        <taxon>Hexapoda</taxon>
        <taxon>Insecta</taxon>
        <taxon>Pterygota</taxon>
        <taxon>Neoptera</taxon>
        <taxon>Paraneoptera</taxon>
        <taxon>Hemiptera</taxon>
        <taxon>Sternorrhyncha</taxon>
        <taxon>Psylloidea</taxon>
        <taxon>Psyllidae</taxon>
        <taxon>Diaphorininae</taxon>
        <taxon>Diaphorina</taxon>
    </lineage>
</organism>
<dbReference type="PANTHER" id="PTHR13451:SF0">
    <property type="entry name" value="CROSSOVER JUNCTION ENDONUCLEASE MUS81"/>
    <property type="match status" value="1"/>
</dbReference>
<dbReference type="CTD" id="80198"/>
<dbReference type="InterPro" id="IPR033309">
    <property type="entry name" value="Mus81"/>
</dbReference>
<feature type="region of interest" description="Disordered" evidence="14">
    <location>
        <begin position="137"/>
        <end position="183"/>
    </location>
</feature>
<evidence type="ECO:0000256" key="8">
    <source>
        <dbReference type="ARBA" id="ARBA00022801"/>
    </source>
</evidence>
<dbReference type="GO" id="GO:0031297">
    <property type="term" value="P:replication fork processing"/>
    <property type="evidence" value="ECO:0007669"/>
    <property type="project" value="UniProtKB-ARBA"/>
</dbReference>
<feature type="domain" description="ERCC4" evidence="15">
    <location>
        <begin position="385"/>
        <end position="482"/>
    </location>
</feature>
<dbReference type="SMART" id="SM00891">
    <property type="entry name" value="ERCC4"/>
    <property type="match status" value="1"/>
</dbReference>
<evidence type="ECO:0000256" key="1">
    <source>
        <dbReference type="ARBA" id="ARBA00001946"/>
    </source>
</evidence>
<comment type="similarity">
    <text evidence="3 13">Belongs to the XPF family.</text>
</comment>
<dbReference type="InterPro" id="IPR011335">
    <property type="entry name" value="Restrct_endonuc-II-like"/>
</dbReference>
<reference evidence="17" key="1">
    <citation type="submission" date="2025-08" db="UniProtKB">
        <authorList>
            <consortium name="RefSeq"/>
        </authorList>
    </citation>
    <scope>IDENTIFICATION</scope>
</reference>